<keyword evidence="2" id="KW-0813">Transport</keyword>
<keyword evidence="4 6" id="KW-1133">Transmembrane helix</keyword>
<dbReference type="InterPro" id="IPR036259">
    <property type="entry name" value="MFS_trans_sf"/>
</dbReference>
<name>A0A8B7Z3F1_ACAPL</name>
<feature type="transmembrane region" description="Helical" evidence="6">
    <location>
        <begin position="159"/>
        <end position="176"/>
    </location>
</feature>
<evidence type="ECO:0000256" key="6">
    <source>
        <dbReference type="SAM" id="Phobius"/>
    </source>
</evidence>
<dbReference type="RefSeq" id="XP_022100165.1">
    <property type="nucleotide sequence ID" value="XM_022244473.1"/>
</dbReference>
<dbReference type="KEGG" id="aplc:110984350"/>
<evidence type="ECO:0000256" key="5">
    <source>
        <dbReference type="ARBA" id="ARBA00023136"/>
    </source>
</evidence>
<dbReference type="AlphaFoldDB" id="A0A8B7Z3F1"/>
<dbReference type="Gene3D" id="1.20.1250.20">
    <property type="entry name" value="MFS general substrate transporter like domains"/>
    <property type="match status" value="2"/>
</dbReference>
<evidence type="ECO:0000313" key="8">
    <source>
        <dbReference type="RefSeq" id="XP_022100163.1"/>
    </source>
</evidence>
<feature type="transmembrane region" description="Helical" evidence="6">
    <location>
        <begin position="311"/>
        <end position="329"/>
    </location>
</feature>
<dbReference type="PANTHER" id="PTHR23506">
    <property type="entry name" value="GH10249P"/>
    <property type="match status" value="1"/>
</dbReference>
<evidence type="ECO:0000313" key="10">
    <source>
        <dbReference type="RefSeq" id="XP_022100166.1"/>
    </source>
</evidence>
<keyword evidence="3 6" id="KW-0812">Transmembrane</keyword>
<dbReference type="InterPro" id="IPR011701">
    <property type="entry name" value="MFS"/>
</dbReference>
<sequence>MDCCNGQAERWLRILTSIGALYLESALNGAVFPLLSDWDWASTHRAARNSVVSANTTAETGTHASIAAAGIFVSTGFLELMCSPIAGLAADRCGFDAVLLFGLLLSTLKCLIYGLFNTTIVIVSVGRLLQGIASACIQPIGFARIQCMYDKSSKEFRSILALAMARISFTYFAGLLTGELYKLMECRVLLIFIPMTLMLISGVLITFRTKNLHLSSKPSEESKTTHSVVFQGGDTLRWRVFGDLQIINIALCFFVADIGRTSLEPSVAVWMKSTFGADLSTISLVFGLFGLAIVSSSIFSSCILPVFRGRSWIYGILTLCPAGLTLIFLNSCREMYWAGFALFVHFFTASGTRLLLTFMCFTLAANRYAAVSGLLFAVTNTGMAAASLAGPLVAVWLFDPVYLVYAIGVVHLLCTIPMIFLRELDSRRGPNIVDYFHGDNRSEQEYRIVDVHGEKVPFLCRSVPVQPQERTGTN</sequence>
<dbReference type="OMA" id="LMCSTIA"/>
<reference evidence="8 9" key="1">
    <citation type="submission" date="2025-04" db="UniProtKB">
        <authorList>
            <consortium name="RefSeq"/>
        </authorList>
    </citation>
    <scope>IDENTIFICATION</scope>
</reference>
<evidence type="ECO:0000256" key="2">
    <source>
        <dbReference type="ARBA" id="ARBA00022448"/>
    </source>
</evidence>
<evidence type="ECO:0000256" key="1">
    <source>
        <dbReference type="ARBA" id="ARBA00004141"/>
    </source>
</evidence>
<dbReference type="GO" id="GO:0022857">
    <property type="term" value="F:transmembrane transporter activity"/>
    <property type="evidence" value="ECO:0007669"/>
    <property type="project" value="InterPro"/>
</dbReference>
<dbReference type="SUPFAM" id="SSF103473">
    <property type="entry name" value="MFS general substrate transporter"/>
    <property type="match status" value="1"/>
</dbReference>
<feature type="transmembrane region" description="Helical" evidence="6">
    <location>
        <begin position="66"/>
        <end position="90"/>
    </location>
</feature>
<keyword evidence="5 6" id="KW-0472">Membrane</keyword>
<dbReference type="Proteomes" id="UP000694845">
    <property type="component" value="Unplaced"/>
</dbReference>
<feature type="transmembrane region" description="Helical" evidence="6">
    <location>
        <begin position="12"/>
        <end position="35"/>
    </location>
</feature>
<dbReference type="RefSeq" id="XP_022100166.1">
    <property type="nucleotide sequence ID" value="XM_022244474.1"/>
</dbReference>
<evidence type="ECO:0000256" key="4">
    <source>
        <dbReference type="ARBA" id="ARBA00022989"/>
    </source>
</evidence>
<dbReference type="InterPro" id="IPR050930">
    <property type="entry name" value="MFS_Vesicular_Transporter"/>
</dbReference>
<dbReference type="PANTHER" id="PTHR23506:SF23">
    <property type="entry name" value="GH10249P"/>
    <property type="match status" value="1"/>
</dbReference>
<dbReference type="RefSeq" id="XP_022100163.1">
    <property type="nucleotide sequence ID" value="XM_022244471.1"/>
</dbReference>
<organism evidence="7 8">
    <name type="scientific">Acanthaster planci</name>
    <name type="common">Crown-of-thorns starfish</name>
    <dbReference type="NCBI Taxonomy" id="133434"/>
    <lineage>
        <taxon>Eukaryota</taxon>
        <taxon>Metazoa</taxon>
        <taxon>Echinodermata</taxon>
        <taxon>Eleutherozoa</taxon>
        <taxon>Asterozoa</taxon>
        <taxon>Asteroidea</taxon>
        <taxon>Valvatacea</taxon>
        <taxon>Valvatida</taxon>
        <taxon>Acanthasteridae</taxon>
        <taxon>Acanthaster</taxon>
    </lineage>
</organism>
<comment type="subcellular location">
    <subcellularLocation>
        <location evidence="1">Membrane</location>
        <topology evidence="1">Multi-pass membrane protein</topology>
    </subcellularLocation>
</comment>
<feature type="transmembrane region" description="Helical" evidence="6">
    <location>
        <begin position="402"/>
        <end position="421"/>
    </location>
</feature>
<feature type="transmembrane region" description="Helical" evidence="6">
    <location>
        <begin position="335"/>
        <end position="356"/>
    </location>
</feature>
<gene>
    <name evidence="8 9 10" type="primary">LOC110984350</name>
</gene>
<feature type="transmembrane region" description="Helical" evidence="6">
    <location>
        <begin position="188"/>
        <end position="207"/>
    </location>
</feature>
<feature type="transmembrane region" description="Helical" evidence="6">
    <location>
        <begin position="97"/>
        <end position="116"/>
    </location>
</feature>
<evidence type="ECO:0000313" key="9">
    <source>
        <dbReference type="RefSeq" id="XP_022100165.1"/>
    </source>
</evidence>
<dbReference type="GO" id="GO:0016020">
    <property type="term" value="C:membrane"/>
    <property type="evidence" value="ECO:0007669"/>
    <property type="project" value="UniProtKB-SubCell"/>
</dbReference>
<evidence type="ECO:0000256" key="3">
    <source>
        <dbReference type="ARBA" id="ARBA00022692"/>
    </source>
</evidence>
<accession>A0A8B7Z3F1</accession>
<dbReference type="Pfam" id="PF07690">
    <property type="entry name" value="MFS_1"/>
    <property type="match status" value="2"/>
</dbReference>
<dbReference type="GeneID" id="110984350"/>
<feature type="transmembrane region" description="Helical" evidence="6">
    <location>
        <begin position="279"/>
        <end position="299"/>
    </location>
</feature>
<evidence type="ECO:0000313" key="7">
    <source>
        <dbReference type="Proteomes" id="UP000694845"/>
    </source>
</evidence>
<proteinExistence type="predicted"/>
<keyword evidence="7" id="KW-1185">Reference proteome</keyword>
<protein>
    <submittedName>
        <fullName evidence="8 9">Probable vesicular acetylcholine transporter-B</fullName>
    </submittedName>
</protein>
<dbReference type="OrthoDB" id="10169404at2759"/>
<feature type="transmembrane region" description="Helical" evidence="6">
    <location>
        <begin position="368"/>
        <end position="396"/>
    </location>
</feature>